<sequence>MIGWGTVPREPARRAAFIRAHRRSVQRWLDDLESAGVVAHEPERDGDGVWWRTQILLLAAPTPSGGEIVVARARARTWKARERLRQRTARRAPTLAGIRARSATPIARTRARLARRRAAVGHETARRAAIEATIAASRDLTHPFGAPPTSAFALASAQRLQRVEASRAEGSAALRPVQTLDEPEAVAGKTGARGRVTRADAPAARTTGTEEVRHLSREAFDALVRQRLAAASEIAERRRTLIQPHVAARAEAVLSWPAGSRCPLGRLREAWVVHRHGLATAVESGSASAGPVREELSTDVQRAIALYEAHAEERPPGWPVSGAAALCALASQRRAEQFVGDLARLLVLAKGMRAVAAQRDGLRVARAQRRAAARRRAAAGPRVLQFRLAAPRFETAEGRRTRVRDAVLLAEGDPSAWPNAELALKHLAALSVHDVRLLEPDRCEELDGVGARATRYRDQLARGTWALPPSRFNRKEEPPQ</sequence>
<keyword evidence="3" id="KW-1185">Reference proteome</keyword>
<organism evidence="2 3">
    <name type="scientific">Solirubrobacter pauli</name>
    <dbReference type="NCBI Taxonomy" id="166793"/>
    <lineage>
        <taxon>Bacteria</taxon>
        <taxon>Bacillati</taxon>
        <taxon>Actinomycetota</taxon>
        <taxon>Thermoleophilia</taxon>
        <taxon>Solirubrobacterales</taxon>
        <taxon>Solirubrobacteraceae</taxon>
        <taxon>Solirubrobacter</taxon>
    </lineage>
</organism>
<comment type="caution">
    <text evidence="2">The sequence shown here is derived from an EMBL/GenBank/DDBJ whole genome shotgun (WGS) entry which is preliminary data.</text>
</comment>
<evidence type="ECO:0000256" key="1">
    <source>
        <dbReference type="SAM" id="MobiDB-lite"/>
    </source>
</evidence>
<evidence type="ECO:0000313" key="2">
    <source>
        <dbReference type="EMBL" id="RKQ92956.1"/>
    </source>
</evidence>
<accession>A0A660LF79</accession>
<dbReference type="EMBL" id="RBIL01000001">
    <property type="protein sequence ID" value="RKQ92956.1"/>
    <property type="molecule type" value="Genomic_DNA"/>
</dbReference>
<feature type="region of interest" description="Disordered" evidence="1">
    <location>
        <begin position="188"/>
        <end position="210"/>
    </location>
</feature>
<gene>
    <name evidence="2" type="ORF">C8N24_2813</name>
</gene>
<reference evidence="2 3" key="1">
    <citation type="submission" date="2018-10" db="EMBL/GenBank/DDBJ databases">
        <title>Genomic Encyclopedia of Archaeal and Bacterial Type Strains, Phase II (KMG-II): from individual species to whole genera.</title>
        <authorList>
            <person name="Goeker M."/>
        </authorList>
    </citation>
    <scope>NUCLEOTIDE SEQUENCE [LARGE SCALE GENOMIC DNA]</scope>
    <source>
        <strain evidence="2 3">DSM 14954</strain>
    </source>
</reference>
<name>A0A660LF79_9ACTN</name>
<evidence type="ECO:0000313" key="3">
    <source>
        <dbReference type="Proteomes" id="UP000278962"/>
    </source>
</evidence>
<dbReference type="Proteomes" id="UP000278962">
    <property type="component" value="Unassembled WGS sequence"/>
</dbReference>
<dbReference type="AlphaFoldDB" id="A0A660LF79"/>
<proteinExistence type="predicted"/>
<protein>
    <submittedName>
        <fullName evidence="2">Uncharacterized protein</fullName>
    </submittedName>
</protein>